<dbReference type="GO" id="GO:0016811">
    <property type="term" value="F:hydrolase activity, acting on carbon-nitrogen (but not peptide) bonds, in linear amides"/>
    <property type="evidence" value="ECO:0007669"/>
    <property type="project" value="InterPro"/>
</dbReference>
<comment type="cofactor">
    <cofactor evidence="1">
        <name>Zn(2+)</name>
        <dbReference type="ChEBI" id="CHEBI:29105"/>
    </cofactor>
</comment>
<dbReference type="CDD" id="cd06252">
    <property type="entry name" value="M14_ASTE_ASPA-like"/>
    <property type="match status" value="1"/>
</dbReference>
<protein>
    <submittedName>
        <fullName evidence="6">Deacylase</fullName>
    </submittedName>
</protein>
<sequence length="343" mass="36816">MSSITHAVITPANPIRSEIDLDAPGKHTGYLRLPHSVHRSAYGWLPIPLASIRNGAGPVVLIMAGNHGDEYEGQILVSTLIREIDAAHVSGQLILLPQANAPAAEAGLRTSPLDDGNLNRAFPGDPQGSPTQMIAHYIEHTLLARADYLIDLHSGGSSLLYRGNNMLAIDPRDDDEKQRLHHALRAFGLPNAFLHAENPVHAATAARRQRALSITAELGGGGTVDATLLREARHGLLHFLGAIRALSGPLVPNAPPAETRLLRVAGARHYVYAYDHGLFEPLVELGAKVVAGQPAARIHFPDTPLKEPVTCYFQSAGEVVCKRVPALVRRGDCLFHLAEEVAG</sequence>
<feature type="domain" description="Succinylglutamate desuccinylase/Aspartoacylase catalytic" evidence="5">
    <location>
        <begin position="57"/>
        <end position="241"/>
    </location>
</feature>
<dbReference type="InterPro" id="IPR043795">
    <property type="entry name" value="N-alpha-Ac-DABA-like"/>
</dbReference>
<dbReference type="GO" id="GO:0046872">
    <property type="term" value="F:metal ion binding"/>
    <property type="evidence" value="ECO:0007669"/>
    <property type="project" value="UniProtKB-KW"/>
</dbReference>
<dbReference type="RefSeq" id="WP_169496672.1">
    <property type="nucleotide sequence ID" value="NZ_JABBFZ010000002.1"/>
</dbReference>
<dbReference type="SUPFAM" id="SSF53187">
    <property type="entry name" value="Zn-dependent exopeptidases"/>
    <property type="match status" value="1"/>
</dbReference>
<keyword evidence="2" id="KW-0479">Metal-binding</keyword>
<evidence type="ECO:0000256" key="1">
    <source>
        <dbReference type="ARBA" id="ARBA00001947"/>
    </source>
</evidence>
<organism evidence="6 7">
    <name type="scientific">Paraburkholderia antibiotica</name>
    <dbReference type="NCBI Taxonomy" id="2728839"/>
    <lineage>
        <taxon>Bacteria</taxon>
        <taxon>Pseudomonadati</taxon>
        <taxon>Pseudomonadota</taxon>
        <taxon>Betaproteobacteria</taxon>
        <taxon>Burkholderiales</taxon>
        <taxon>Burkholderiaceae</taxon>
        <taxon>Paraburkholderia</taxon>
    </lineage>
</organism>
<name>A0A7X9X2V1_9BURK</name>
<gene>
    <name evidence="6" type="ORF">HHL14_06150</name>
</gene>
<comment type="caution">
    <text evidence="6">The sequence shown here is derived from an EMBL/GenBank/DDBJ whole genome shotgun (WGS) entry which is preliminary data.</text>
</comment>
<keyword evidence="3" id="KW-0378">Hydrolase</keyword>
<dbReference type="PANTHER" id="PTHR37326:SF1">
    <property type="entry name" value="BLL3975 PROTEIN"/>
    <property type="match status" value="1"/>
</dbReference>
<dbReference type="EMBL" id="JABBFZ010000002">
    <property type="protein sequence ID" value="NML30410.1"/>
    <property type="molecule type" value="Genomic_DNA"/>
</dbReference>
<proteinExistence type="predicted"/>
<dbReference type="AlphaFoldDB" id="A0A7X9X2V1"/>
<dbReference type="Gene3D" id="3.40.630.10">
    <property type="entry name" value="Zn peptidases"/>
    <property type="match status" value="1"/>
</dbReference>
<accession>A0A7X9X2V1</accession>
<reference evidence="6 7" key="1">
    <citation type="submission" date="2020-04" db="EMBL/GenBank/DDBJ databases">
        <title>Paraburkholderia sp. G-4-1-8 isolated from soil.</title>
        <authorList>
            <person name="Dahal R.H."/>
        </authorList>
    </citation>
    <scope>NUCLEOTIDE SEQUENCE [LARGE SCALE GENOMIC DNA]</scope>
    <source>
        <strain evidence="6 7">G-4-1-8</strain>
    </source>
</reference>
<dbReference type="Pfam" id="PF24827">
    <property type="entry name" value="AstE_AspA_cat"/>
    <property type="match status" value="1"/>
</dbReference>
<evidence type="ECO:0000256" key="3">
    <source>
        <dbReference type="ARBA" id="ARBA00022801"/>
    </source>
</evidence>
<evidence type="ECO:0000259" key="5">
    <source>
        <dbReference type="Pfam" id="PF24827"/>
    </source>
</evidence>
<dbReference type="InterPro" id="IPR053138">
    <property type="entry name" value="N-alpha-Ac-DABA_deacetylase"/>
</dbReference>
<keyword evidence="4" id="KW-0862">Zinc</keyword>
<evidence type="ECO:0000313" key="6">
    <source>
        <dbReference type="EMBL" id="NML30410.1"/>
    </source>
</evidence>
<dbReference type="PANTHER" id="PTHR37326">
    <property type="entry name" value="BLL3975 PROTEIN"/>
    <property type="match status" value="1"/>
</dbReference>
<evidence type="ECO:0000313" key="7">
    <source>
        <dbReference type="Proteomes" id="UP000583127"/>
    </source>
</evidence>
<keyword evidence="7" id="KW-1185">Reference proteome</keyword>
<dbReference type="GO" id="GO:0016788">
    <property type="term" value="F:hydrolase activity, acting on ester bonds"/>
    <property type="evidence" value="ECO:0007669"/>
    <property type="project" value="InterPro"/>
</dbReference>
<dbReference type="Proteomes" id="UP000583127">
    <property type="component" value="Unassembled WGS sequence"/>
</dbReference>
<evidence type="ECO:0000256" key="2">
    <source>
        <dbReference type="ARBA" id="ARBA00022723"/>
    </source>
</evidence>
<evidence type="ECO:0000256" key="4">
    <source>
        <dbReference type="ARBA" id="ARBA00022833"/>
    </source>
</evidence>
<dbReference type="InterPro" id="IPR055438">
    <property type="entry name" value="AstE_AspA_cat"/>
</dbReference>
<dbReference type="PIRSF" id="PIRSF039012">
    <property type="entry name" value="ASP"/>
    <property type="match status" value="1"/>
</dbReference>